<proteinExistence type="predicted"/>
<keyword evidence="2" id="KW-1185">Reference proteome</keyword>
<dbReference type="AlphaFoldDB" id="A0A2T0RYG1"/>
<dbReference type="OrthoDB" id="8448547at2"/>
<evidence type="ECO:0000313" key="2">
    <source>
        <dbReference type="Proteomes" id="UP000239480"/>
    </source>
</evidence>
<accession>A0A2T0RYG1</accession>
<gene>
    <name evidence="1" type="ORF">CLV78_101314</name>
</gene>
<reference evidence="1 2" key="1">
    <citation type="submission" date="2018-03" db="EMBL/GenBank/DDBJ databases">
        <title>Genomic Encyclopedia of Archaeal and Bacterial Type Strains, Phase II (KMG-II): from individual species to whole genera.</title>
        <authorList>
            <person name="Goeker M."/>
        </authorList>
    </citation>
    <scope>NUCLEOTIDE SEQUENCE [LARGE SCALE GENOMIC DNA]</scope>
    <source>
        <strain evidence="1 2">DSM 29328</strain>
    </source>
</reference>
<evidence type="ECO:0000313" key="1">
    <source>
        <dbReference type="EMBL" id="PRY26219.1"/>
    </source>
</evidence>
<comment type="caution">
    <text evidence="1">The sequence shown here is derived from an EMBL/GenBank/DDBJ whole genome shotgun (WGS) entry which is preliminary data.</text>
</comment>
<sequence>MALESGQVENIEQQLGSLEASLGGVGTMVAAFDTELRKLQSTTSQANASTGALSTSISGGLRKAFDGLVLDGGRASDAMKTVAQSIVNATYSSAIKPVTSELGGLISSGIAGFGQTLAAQGSSILQGALPFAGGGSFSSGRVMPFAKGGVVAGPTAFPMRGATGLMGEAGPEAIMPLTRGADGSLGVRAANGGGRPVQVVMNINTPDVAGFQKSQSQIAAQLGRVIGRGQRNS</sequence>
<dbReference type="Proteomes" id="UP000239480">
    <property type="component" value="Unassembled WGS sequence"/>
</dbReference>
<name>A0A2T0RYG1_9RHOB</name>
<dbReference type="EMBL" id="PVTD01000001">
    <property type="protein sequence ID" value="PRY26219.1"/>
    <property type="molecule type" value="Genomic_DNA"/>
</dbReference>
<protein>
    <submittedName>
        <fullName evidence="1">Lambda family phage tail tape measure protein</fullName>
    </submittedName>
</protein>
<dbReference type="RefSeq" id="WP_106203014.1">
    <property type="nucleotide sequence ID" value="NZ_PVTD01000001.1"/>
</dbReference>
<organism evidence="1 2">
    <name type="scientific">Aliiruegeria haliotis</name>
    <dbReference type="NCBI Taxonomy" id="1280846"/>
    <lineage>
        <taxon>Bacteria</taxon>
        <taxon>Pseudomonadati</taxon>
        <taxon>Pseudomonadota</taxon>
        <taxon>Alphaproteobacteria</taxon>
        <taxon>Rhodobacterales</taxon>
        <taxon>Roseobacteraceae</taxon>
        <taxon>Aliiruegeria</taxon>
    </lineage>
</organism>